<feature type="compositionally biased region" description="Polar residues" evidence="11">
    <location>
        <begin position="343"/>
        <end position="352"/>
    </location>
</feature>
<dbReference type="GO" id="GO:0051747">
    <property type="term" value="F:cytosine C-5 DNA demethylase activity"/>
    <property type="evidence" value="ECO:0007669"/>
    <property type="project" value="UniProtKB-ARBA"/>
</dbReference>
<feature type="compositionally biased region" description="Polar residues" evidence="11">
    <location>
        <begin position="266"/>
        <end position="276"/>
    </location>
</feature>
<dbReference type="InterPro" id="IPR003265">
    <property type="entry name" value="HhH-GPD_domain"/>
</dbReference>
<keyword evidence="5" id="KW-0479">Metal-binding</keyword>
<keyword evidence="10" id="KW-0175">Coiled coil</keyword>
<keyword evidence="9" id="KW-0539">Nucleus</keyword>
<dbReference type="InterPro" id="IPR044811">
    <property type="entry name" value="DME/ROS1"/>
</dbReference>
<comment type="subcellular location">
    <subcellularLocation>
        <location evidence="2">Nucleus</location>
    </subcellularLocation>
</comment>
<protein>
    <submittedName>
        <fullName evidence="13">(wild Malaysian banana) hypothetical protein</fullName>
    </submittedName>
</protein>
<feature type="compositionally biased region" description="Polar residues" evidence="11">
    <location>
        <begin position="235"/>
        <end position="257"/>
    </location>
</feature>
<feature type="compositionally biased region" description="Basic and acidic residues" evidence="11">
    <location>
        <begin position="1159"/>
        <end position="1173"/>
    </location>
</feature>
<feature type="coiled-coil region" evidence="10">
    <location>
        <begin position="1596"/>
        <end position="1628"/>
    </location>
</feature>
<organism evidence="14 15">
    <name type="scientific">Musa acuminata subsp. malaccensis</name>
    <name type="common">Wild banana</name>
    <name type="synonym">Musa malaccensis</name>
    <dbReference type="NCBI Taxonomy" id="214687"/>
    <lineage>
        <taxon>Eukaryota</taxon>
        <taxon>Viridiplantae</taxon>
        <taxon>Streptophyta</taxon>
        <taxon>Embryophyta</taxon>
        <taxon>Tracheophyta</taxon>
        <taxon>Spermatophyta</taxon>
        <taxon>Magnoliopsida</taxon>
        <taxon>Liliopsida</taxon>
        <taxon>Zingiberales</taxon>
        <taxon>Musaceae</taxon>
        <taxon>Musa</taxon>
    </lineage>
</organism>
<feature type="region of interest" description="Disordered" evidence="11">
    <location>
        <begin position="1141"/>
        <end position="1184"/>
    </location>
</feature>
<dbReference type="Gramene" id="Ma03_t23980.1">
    <property type="protein sequence ID" value="Ma03_p23980.1"/>
    <property type="gene ID" value="Ma03_g23980"/>
</dbReference>
<dbReference type="Pfam" id="PF15629">
    <property type="entry name" value="Perm-CXXC"/>
    <property type="match status" value="1"/>
</dbReference>
<feature type="region of interest" description="Disordered" evidence="11">
    <location>
        <begin position="232"/>
        <end position="375"/>
    </location>
</feature>
<evidence type="ECO:0000256" key="4">
    <source>
        <dbReference type="ARBA" id="ARBA00022485"/>
    </source>
</evidence>
<feature type="compositionally biased region" description="Basic residues" evidence="11">
    <location>
        <begin position="294"/>
        <end position="306"/>
    </location>
</feature>
<evidence type="ECO:0000256" key="11">
    <source>
        <dbReference type="SAM" id="MobiDB-lite"/>
    </source>
</evidence>
<evidence type="ECO:0000256" key="2">
    <source>
        <dbReference type="ARBA" id="ARBA00004123"/>
    </source>
</evidence>
<dbReference type="PANTHER" id="PTHR46213:SF13">
    <property type="entry name" value="DEMETER-LIKE PROTEIN 2-RELATED"/>
    <property type="match status" value="1"/>
</dbReference>
<comment type="cofactor">
    <cofactor evidence="1">
        <name>[4Fe-4S] cluster</name>
        <dbReference type="ChEBI" id="CHEBI:49883"/>
    </cofactor>
</comment>
<dbReference type="GO" id="GO:0005634">
    <property type="term" value="C:nucleus"/>
    <property type="evidence" value="ECO:0007669"/>
    <property type="project" value="UniProtKB-SubCell"/>
</dbReference>
<dbReference type="SMR" id="A0A804IFL4"/>
<feature type="compositionally biased region" description="Polar residues" evidence="11">
    <location>
        <begin position="359"/>
        <end position="371"/>
    </location>
</feature>
<keyword evidence="8" id="KW-0238">DNA-binding</keyword>
<evidence type="ECO:0000313" key="14">
    <source>
        <dbReference type="EnsemblPlants" id="Ma03_p23980.1"/>
    </source>
</evidence>
<evidence type="ECO:0000313" key="15">
    <source>
        <dbReference type="Proteomes" id="UP000012960"/>
    </source>
</evidence>
<dbReference type="FunFam" id="1.10.1670.10:FF:000004">
    <property type="entry name" value="DNA glycosylase/AP lyase ROS1"/>
    <property type="match status" value="1"/>
</dbReference>
<feature type="domain" description="HhH-GPD" evidence="12">
    <location>
        <begin position="1314"/>
        <end position="1458"/>
    </location>
</feature>
<dbReference type="InterPro" id="IPR023170">
    <property type="entry name" value="HhH_base_excis_C"/>
</dbReference>
<dbReference type="Pfam" id="PF15628">
    <property type="entry name" value="RRM_DME"/>
    <property type="match status" value="1"/>
</dbReference>
<dbReference type="GO" id="GO:0003677">
    <property type="term" value="F:DNA binding"/>
    <property type="evidence" value="ECO:0007669"/>
    <property type="project" value="UniProtKB-KW"/>
</dbReference>
<dbReference type="EMBL" id="HG996468">
    <property type="protein sequence ID" value="CAG1851109.1"/>
    <property type="molecule type" value="Genomic_DNA"/>
</dbReference>
<dbReference type="Proteomes" id="UP000012960">
    <property type="component" value="Unplaced"/>
</dbReference>
<feature type="region of interest" description="Disordered" evidence="11">
    <location>
        <begin position="28"/>
        <end position="59"/>
    </location>
</feature>
<feature type="compositionally biased region" description="Basic residues" evidence="11">
    <location>
        <begin position="1829"/>
        <end position="1849"/>
    </location>
</feature>
<dbReference type="PANTHER" id="PTHR46213">
    <property type="entry name" value="TRANSCRIPTIONAL ACTIVATOR DEMETER"/>
    <property type="match status" value="1"/>
</dbReference>
<dbReference type="InterPro" id="IPR011257">
    <property type="entry name" value="DNA_glycosylase"/>
</dbReference>
<reference evidence="14" key="2">
    <citation type="submission" date="2021-05" db="UniProtKB">
        <authorList>
            <consortium name="EnsemblPlants"/>
        </authorList>
    </citation>
    <scope>IDENTIFICATION</scope>
    <source>
        <strain evidence="14">subsp. malaccensis</strain>
    </source>
</reference>
<dbReference type="GO" id="GO:0006284">
    <property type="term" value="P:base-excision repair"/>
    <property type="evidence" value="ECO:0007669"/>
    <property type="project" value="InterPro"/>
</dbReference>
<dbReference type="InterPro" id="IPR028925">
    <property type="entry name" value="RRM_DME"/>
</dbReference>
<accession>A0A804IFL4</accession>
<keyword evidence="15" id="KW-1185">Reference proteome</keyword>
<evidence type="ECO:0000256" key="6">
    <source>
        <dbReference type="ARBA" id="ARBA00023004"/>
    </source>
</evidence>
<evidence type="ECO:0000256" key="8">
    <source>
        <dbReference type="ARBA" id="ARBA00023125"/>
    </source>
</evidence>
<feature type="region of interest" description="Disordered" evidence="11">
    <location>
        <begin position="1816"/>
        <end position="1849"/>
    </location>
</feature>
<dbReference type="GO" id="GO:0141166">
    <property type="term" value="P:chromosomal 5-methylcytosine DNA demethylation pathway"/>
    <property type="evidence" value="ECO:0007669"/>
    <property type="project" value="InterPro"/>
</dbReference>
<dbReference type="InterPro" id="IPR003651">
    <property type="entry name" value="Endonuclease3_FeS-loop_motif"/>
</dbReference>
<keyword evidence="7" id="KW-0411">Iron-sulfur</keyword>
<gene>
    <name evidence="13" type="ORF">GSMUA_194570.1</name>
</gene>
<feature type="compositionally biased region" description="Polar residues" evidence="11">
    <location>
        <begin position="44"/>
        <end position="59"/>
    </location>
</feature>
<comment type="similarity">
    <text evidence="3">Belongs to the DNA glycosylase family. DEMETER subfamily.</text>
</comment>
<dbReference type="GO" id="GO:0046872">
    <property type="term" value="F:metal ion binding"/>
    <property type="evidence" value="ECO:0007669"/>
    <property type="project" value="UniProtKB-KW"/>
</dbReference>
<evidence type="ECO:0000256" key="9">
    <source>
        <dbReference type="ARBA" id="ARBA00023242"/>
    </source>
</evidence>
<dbReference type="InParanoid" id="A0A804IFL4"/>
<reference evidence="13" key="1">
    <citation type="submission" date="2021-03" db="EMBL/GenBank/DDBJ databases">
        <authorList>
            <consortium name="Genoscope - CEA"/>
            <person name="William W."/>
        </authorList>
    </citation>
    <scope>NUCLEOTIDE SEQUENCE</scope>
    <source>
        <strain evidence="13">Doubled-haploid Pahang</strain>
    </source>
</reference>
<dbReference type="OrthoDB" id="5607at2759"/>
<dbReference type="InterPro" id="IPR028924">
    <property type="entry name" value="Perm-CXXC"/>
</dbReference>
<name>A0A804IFL4_MUSAM</name>
<evidence type="ECO:0000256" key="5">
    <source>
        <dbReference type="ARBA" id="ARBA00022723"/>
    </source>
</evidence>
<feature type="compositionally biased region" description="Polar residues" evidence="11">
    <location>
        <begin position="1145"/>
        <end position="1156"/>
    </location>
</feature>
<dbReference type="GO" id="GO:0019104">
    <property type="term" value="F:DNA N-glycosylase activity"/>
    <property type="evidence" value="ECO:0007669"/>
    <property type="project" value="InterPro"/>
</dbReference>
<evidence type="ECO:0000259" key="12">
    <source>
        <dbReference type="SMART" id="SM00478"/>
    </source>
</evidence>
<evidence type="ECO:0000256" key="1">
    <source>
        <dbReference type="ARBA" id="ARBA00001966"/>
    </source>
</evidence>
<evidence type="ECO:0000313" key="13">
    <source>
        <dbReference type="EMBL" id="CAG1851109.1"/>
    </source>
</evidence>
<dbReference type="EnsemblPlants" id="Ma03_t23980.1">
    <property type="protein sequence ID" value="Ma03_p23980.1"/>
    <property type="gene ID" value="Ma03_g23980"/>
</dbReference>
<sequence>METMGAKLQQQEALEKQSAWVLATPAMPITPEKSPTTGPRDLNFSETATSSPPNEVQNHNVGSHQTILLNPTPGFSPIHFENVLVLTNPTGMQNIASFAWNDQPLALSNGKLLLSGSICHGDSHLLDRTFVGFCPNLRFTPEEAACTSNTKAMPVLVAPVTPAKGNKTNDSIQMHKEVEELIRGRRKEAGETQCYTTVHHDSSKLVASATPDKGKEIEDNIREVITPVDVDLIRNGNSQGGDQSEQSSFKKGTSSQELGVKLPTHASVSSVTSQLDIEQDEERINQGRELSSTTKKKGTRKRHRPKVLKDGLLTSKKPVTPQRVGKKREGQTGKRSYMRKNRSSNCPNTPSDTPRDTGDTSGTVSKSANQRTDNETKFIRRKLDFASESQPVDEYLEHAFTKSASQARGRCSTDSATCCRAKLNVQLGEGLEVEVENSGTGIAFDLNCSINQVLEESIRLPEDPSPLHRPSRRELLKKNWKYLARKSGNANSTDDSNFVGVSNLQNVKFQLKSDGDSDMTLMQDEVDYKQVESNYSTYPTSSDTHLIQPWFSNIPRFPQECKRRRTGTGHDGQFGQMARRDFKLFSSADEQKLIPTTVSQSPDFMLSFGQTKRATKKRSKIPIRAHKLVRNVTTAGCDYSLETPESRHQACMGSLFADAHVTMRTGKRTQRKRAHLKAISTMDHEDELVHFHEPVGLTSTSEDLQNFDFLHLHIIPVQECRRRSNILEPFGTNQMSQAIVPYTNQTDNCMAVAAEPQYSLVSYDSSMMVPYTETYSEIKRKRPRAKVDLDGETNRVWNLLMGKMVSDAEGPDMDREVQWGEQRQVFCGRADSFIARMRLIQGDRHFSPWKGSVLDSVIGVFLTQNVSDHLSSSAFMALAAKFPFKSRTDNVENRMSTLTEEYGSIPFTDDIDSLFVCHIGDVEVNKMDKANESTRINVKGDDLDNFFGQIVHAQGREVEVSLEAPNGRIEISIPIAENSESEAKRSLDDAVSSQTSVSSSVGSLNCTNHDTSFVGLTPHELLDIGLNGSVVSGSHSYASCQGHIQISGVNVVQEICNQDNDGNMLSEKCGALDQESEEERGIVDGLNSHGDPCQEISSTSNYQVNCSRNFSSCVPIVASESSDSDNIENADVIKMKSISSLLSSDPGSNNTHNKLVQRSFKDSSMETDSESRQRSSSMSNVTVSHDTCPSAIKQTSKSLVFSNADEITTILQQGEMKQYFQVVNSQHEVEFLAQKQHCQPQESFSNSCDDGKGNSMVTKAVEPDSKVQAFGLLEFPTEKLKGTPRVKKTKAESQKAKTFDWDSLRKEVCHNGYMSERSKDRMDSLDWDAVRCSDIREISETIRERGMNNVLAERIKDFLNRLLKDHGSLDLEWLRNVPPDKAKDYLLSIRGLGLKSVECVRLLTLHQHAFPVDTNVGRICVRLGWVPLQPLPESLQLHLLDLYPVLETIQKYLWPRLCTLDQRTLYELHYQMITFGKVFCTKSKPNCNACPMRGDCRHFASAFASARLALPGPEERRLVKSTVPNASETHQTTIFDPMPLSQIEESCFLRGIRSTNEPIIEEPPSPEHEFQGTLENEIEEVFYEDPCEIPTINLNLEEFTQNLQNYMLENMELQEGEIEKALVAITNEAASIPMPKLKNVKRLRTEHLVYELPDAHPLLEGLEPREYDDPCPYLLGIWAPGETAQSTEPPGTCCNSQEMGRICNDMTCFACSCRREEQTQTVRGTLLIPCRTANRGSFPLNGTYFQVNEVFADHQSSHSPLVVPRRLLWNLPRRTVYFGTSIPTIFRGLTTDEIRFCFWRGFVCLRGIDRQTRAPKPLSPRLHLAASHAQKKTSMKVGKKTQHKTASKS</sequence>
<dbReference type="SMART" id="SM00478">
    <property type="entry name" value="ENDO3c"/>
    <property type="match status" value="1"/>
</dbReference>
<evidence type="ECO:0000256" key="3">
    <source>
        <dbReference type="ARBA" id="ARBA00005646"/>
    </source>
</evidence>
<dbReference type="SUPFAM" id="SSF48150">
    <property type="entry name" value="DNA-glycosylase"/>
    <property type="match status" value="1"/>
</dbReference>
<keyword evidence="6" id="KW-0408">Iron</keyword>
<dbReference type="SMART" id="SM00525">
    <property type="entry name" value="FES"/>
    <property type="match status" value="1"/>
</dbReference>
<keyword evidence="4" id="KW-0004">4Fe-4S</keyword>
<dbReference type="CDD" id="cd00056">
    <property type="entry name" value="ENDO3c"/>
    <property type="match status" value="1"/>
</dbReference>
<dbReference type="GO" id="GO:0051539">
    <property type="term" value="F:4 iron, 4 sulfur cluster binding"/>
    <property type="evidence" value="ECO:0007669"/>
    <property type="project" value="UniProtKB-KW"/>
</dbReference>
<proteinExistence type="inferred from homology"/>
<evidence type="ECO:0000256" key="7">
    <source>
        <dbReference type="ARBA" id="ARBA00023014"/>
    </source>
</evidence>
<evidence type="ECO:0000256" key="10">
    <source>
        <dbReference type="SAM" id="Coils"/>
    </source>
</evidence>
<dbReference type="Gene3D" id="1.10.1670.10">
    <property type="entry name" value="Helix-hairpin-Helix base-excision DNA repair enzymes (C-terminal)"/>
    <property type="match status" value="1"/>
</dbReference>